<dbReference type="GO" id="GO:0005634">
    <property type="term" value="C:nucleus"/>
    <property type="evidence" value="ECO:0007669"/>
    <property type="project" value="TreeGrafter"/>
</dbReference>
<dbReference type="InterPro" id="IPR050628">
    <property type="entry name" value="SNF2_RAD54_helicase_TF"/>
</dbReference>
<dbReference type="AlphaFoldDB" id="A0A9Q3I9L2"/>
<dbReference type="InterPro" id="IPR000330">
    <property type="entry name" value="SNF2_N"/>
</dbReference>
<dbReference type="PROSITE" id="PS51192">
    <property type="entry name" value="HELICASE_ATP_BIND_1"/>
    <property type="match status" value="1"/>
</dbReference>
<evidence type="ECO:0000313" key="6">
    <source>
        <dbReference type="EMBL" id="MBW0530829.1"/>
    </source>
</evidence>
<comment type="caution">
    <text evidence="6">The sequence shown here is derived from an EMBL/GenBank/DDBJ whole genome shotgun (WGS) entry which is preliminary data.</text>
</comment>
<evidence type="ECO:0000313" key="7">
    <source>
        <dbReference type="Proteomes" id="UP000765509"/>
    </source>
</evidence>
<feature type="region of interest" description="Disordered" evidence="4">
    <location>
        <begin position="162"/>
        <end position="184"/>
    </location>
</feature>
<dbReference type="InterPro" id="IPR014001">
    <property type="entry name" value="Helicase_ATP-bd"/>
</dbReference>
<keyword evidence="1" id="KW-0547">Nucleotide-binding</keyword>
<reference evidence="6" key="1">
    <citation type="submission" date="2021-03" db="EMBL/GenBank/DDBJ databases">
        <title>Draft genome sequence of rust myrtle Austropuccinia psidii MF-1, a brazilian biotype.</title>
        <authorList>
            <person name="Quecine M.C."/>
            <person name="Pachon D.M.R."/>
            <person name="Bonatelli M.L."/>
            <person name="Correr F.H."/>
            <person name="Franceschini L.M."/>
            <person name="Leite T.F."/>
            <person name="Margarido G.R.A."/>
            <person name="Almeida C.A."/>
            <person name="Ferrarezi J.A."/>
            <person name="Labate C.A."/>
        </authorList>
    </citation>
    <scope>NUCLEOTIDE SEQUENCE</scope>
    <source>
        <strain evidence="6">MF-1</strain>
    </source>
</reference>
<dbReference type="PANTHER" id="PTHR45626">
    <property type="entry name" value="TRANSCRIPTION TERMINATION FACTOR 2-RELATED"/>
    <property type="match status" value="1"/>
</dbReference>
<dbReference type="InterPro" id="IPR038718">
    <property type="entry name" value="SNF2-like_sf"/>
</dbReference>
<evidence type="ECO:0000256" key="2">
    <source>
        <dbReference type="ARBA" id="ARBA00022801"/>
    </source>
</evidence>
<dbReference type="GO" id="GO:0016787">
    <property type="term" value="F:hydrolase activity"/>
    <property type="evidence" value="ECO:0007669"/>
    <property type="project" value="UniProtKB-KW"/>
</dbReference>
<keyword evidence="3" id="KW-0067">ATP-binding</keyword>
<dbReference type="GO" id="GO:0008094">
    <property type="term" value="F:ATP-dependent activity, acting on DNA"/>
    <property type="evidence" value="ECO:0007669"/>
    <property type="project" value="TreeGrafter"/>
</dbReference>
<feature type="domain" description="Helicase ATP-binding" evidence="5">
    <location>
        <begin position="198"/>
        <end position="382"/>
    </location>
</feature>
<organism evidence="6 7">
    <name type="scientific">Austropuccinia psidii MF-1</name>
    <dbReference type="NCBI Taxonomy" id="1389203"/>
    <lineage>
        <taxon>Eukaryota</taxon>
        <taxon>Fungi</taxon>
        <taxon>Dikarya</taxon>
        <taxon>Basidiomycota</taxon>
        <taxon>Pucciniomycotina</taxon>
        <taxon>Pucciniomycetes</taxon>
        <taxon>Pucciniales</taxon>
        <taxon>Sphaerophragmiaceae</taxon>
        <taxon>Austropuccinia</taxon>
    </lineage>
</organism>
<evidence type="ECO:0000256" key="4">
    <source>
        <dbReference type="SAM" id="MobiDB-lite"/>
    </source>
</evidence>
<keyword evidence="7" id="KW-1185">Reference proteome</keyword>
<gene>
    <name evidence="6" type="ORF">O181_070544</name>
</gene>
<dbReference type="SMART" id="SM00487">
    <property type="entry name" value="DEXDc"/>
    <property type="match status" value="1"/>
</dbReference>
<evidence type="ECO:0000259" key="5">
    <source>
        <dbReference type="PROSITE" id="PS51192"/>
    </source>
</evidence>
<dbReference type="OrthoDB" id="448448at2759"/>
<keyword evidence="2" id="KW-0378">Hydrolase</keyword>
<proteinExistence type="predicted"/>
<dbReference type="Gene3D" id="3.40.50.10810">
    <property type="entry name" value="Tandem AAA-ATPase domain"/>
    <property type="match status" value="1"/>
</dbReference>
<dbReference type="EMBL" id="AVOT02036344">
    <property type="protein sequence ID" value="MBW0530829.1"/>
    <property type="molecule type" value="Genomic_DNA"/>
</dbReference>
<dbReference type="Proteomes" id="UP000765509">
    <property type="component" value="Unassembled WGS sequence"/>
</dbReference>
<sequence>MAQSHSIFVYLPNHQRAIGSLPGTLSKTLIPFLGATKTFMHCGPGGEWIENCQSNPTQILFVEGVFMTDANDPSSSQVPNLTLMFFTWYPNILFIMESFQTQDFKVKIPKEYDCNTHSQFQLFTPTFLTSNLTPASYPAVSSFISKQKLIQLPSESNLPRMNPPFHYSNPPPPSSENQTSFSLGSRNPQWPIIPSFESLSTNTPLGGLLADDIGLGKTIQAIASIGTSKEQLIATHCSTPTIIICPPFLITNWQSEISKHAQAGALHAKIYHGPTCHSLSKADILKYDIIITSYNTITQEFKQTNTSTSFIFNINWHCISLDEAHSPGQISCQLLVIDFTSSKRQAGEKLSSRRAHVLLLSSTKSCDIHQYWFPCAFNSDSSPPDHPATV</sequence>
<name>A0A9Q3I9L2_9BASI</name>
<dbReference type="InterPro" id="IPR027417">
    <property type="entry name" value="P-loop_NTPase"/>
</dbReference>
<evidence type="ECO:0000256" key="1">
    <source>
        <dbReference type="ARBA" id="ARBA00022741"/>
    </source>
</evidence>
<accession>A0A9Q3I9L2</accession>
<dbReference type="SUPFAM" id="SSF52540">
    <property type="entry name" value="P-loop containing nucleoside triphosphate hydrolases"/>
    <property type="match status" value="1"/>
</dbReference>
<dbReference type="GO" id="GO:0005524">
    <property type="term" value="F:ATP binding"/>
    <property type="evidence" value="ECO:0007669"/>
    <property type="project" value="UniProtKB-KW"/>
</dbReference>
<dbReference type="GO" id="GO:0006281">
    <property type="term" value="P:DNA repair"/>
    <property type="evidence" value="ECO:0007669"/>
    <property type="project" value="TreeGrafter"/>
</dbReference>
<dbReference type="Pfam" id="PF00176">
    <property type="entry name" value="SNF2-rel_dom"/>
    <property type="match status" value="1"/>
</dbReference>
<protein>
    <recommendedName>
        <fullName evidence="5">Helicase ATP-binding domain-containing protein</fullName>
    </recommendedName>
</protein>
<evidence type="ECO:0000256" key="3">
    <source>
        <dbReference type="ARBA" id="ARBA00022840"/>
    </source>
</evidence>